<reference evidence="1 2" key="1">
    <citation type="submission" date="2019-07" db="EMBL/GenBank/DDBJ databases">
        <title>Genome sequencing for Ferrovibrio sp. K5.</title>
        <authorList>
            <person name="Park S.-J."/>
        </authorList>
    </citation>
    <scope>NUCLEOTIDE SEQUENCE [LARGE SCALE GENOMIC DNA]</scope>
    <source>
        <strain evidence="1 2">K5</strain>
    </source>
</reference>
<organism evidence="1 2">
    <name type="scientific">Ferrovibrio terrae</name>
    <dbReference type="NCBI Taxonomy" id="2594003"/>
    <lineage>
        <taxon>Bacteria</taxon>
        <taxon>Pseudomonadati</taxon>
        <taxon>Pseudomonadota</taxon>
        <taxon>Alphaproteobacteria</taxon>
        <taxon>Rhodospirillales</taxon>
        <taxon>Rhodospirillaceae</taxon>
        <taxon>Ferrovibrio</taxon>
    </lineage>
</organism>
<accession>A0A516GYM0</accession>
<dbReference type="RefSeq" id="WP_144067573.1">
    <property type="nucleotide sequence ID" value="NZ_CP041636.1"/>
</dbReference>
<dbReference type="Proteomes" id="UP000317496">
    <property type="component" value="Chromosome"/>
</dbReference>
<dbReference type="OrthoDB" id="7362301at2"/>
<evidence type="ECO:0000313" key="1">
    <source>
        <dbReference type="EMBL" id="QDO96592.1"/>
    </source>
</evidence>
<dbReference type="AlphaFoldDB" id="A0A516GYM0"/>
<dbReference type="EMBL" id="CP041636">
    <property type="protein sequence ID" value="QDO96592.1"/>
    <property type="molecule type" value="Genomic_DNA"/>
</dbReference>
<keyword evidence="2" id="KW-1185">Reference proteome</keyword>
<dbReference type="KEGG" id="fer:FNB15_04575"/>
<evidence type="ECO:0000313" key="2">
    <source>
        <dbReference type="Proteomes" id="UP000317496"/>
    </source>
</evidence>
<sequence length="167" mass="18940">MIVLPGLAVAQGNDPMLLPPDSPGVWRRMTRDDATTTSRCVGNPVTPLCALETYLACFVRRQPELCDMVGAGIRPIMSVVPPADKREEYRLIYTRRPSPLDPIDRSTEGNMKPQPGDVVIAYMVRSCYGDVDDQTACRKVENDPPYVHMLRKQGDFWVYAYRFRARF</sequence>
<protein>
    <submittedName>
        <fullName evidence="1">Uncharacterized protein</fullName>
    </submittedName>
</protein>
<gene>
    <name evidence="1" type="ORF">FNB15_04575</name>
</gene>
<name>A0A516GYM0_9PROT</name>
<proteinExistence type="predicted"/>